<feature type="domain" description="AAA+ ATPase" evidence="2">
    <location>
        <begin position="50"/>
        <end position="210"/>
    </location>
</feature>
<feature type="region of interest" description="Disordered" evidence="1">
    <location>
        <begin position="336"/>
        <end position="373"/>
    </location>
</feature>
<evidence type="ECO:0000313" key="3">
    <source>
        <dbReference type="EMBL" id="QSO48593.1"/>
    </source>
</evidence>
<keyword evidence="4" id="KW-1185">Reference proteome</keyword>
<dbReference type="InterPro" id="IPR003593">
    <property type="entry name" value="AAA+_ATPase"/>
</dbReference>
<evidence type="ECO:0000313" key="4">
    <source>
        <dbReference type="Proteomes" id="UP000663505"/>
    </source>
</evidence>
<gene>
    <name evidence="3" type="ORF">JZ786_06335</name>
</gene>
<dbReference type="SUPFAM" id="SSF52540">
    <property type="entry name" value="P-loop containing nucleoside triphosphate hydrolases"/>
    <property type="match status" value="1"/>
</dbReference>
<sequence length="373" mass="42708">MTEIARKFDESLLSKSNHERVLAFKESRIIHPKLVNVLNTLMNWAIEPVATQIVFVPGPSGVGKTTLLDVFEQKLRKHFLQQMKFDPGIIPVVRVEADPPHANGLFSWSNFYIKILQKLNQPLAGVSNRHRADELRRAMDNALIYRKTKVLIIDEAQSIGLVSSGRRLADQMDNLKNLFNLTGVVIILVGTYELLKLRELSGQIGRRSIREDFSRYHNKYPNGQNKNQPDLDTFGKILMEFQRRVPVENMPDFLSNFNYMYAHSIGSVGILKDWLTRALFHCLNENNDTITREHLEQTALDSKICIQLLNEAKDGEESFLYKQIQEDELLQKCFPSGLPDTFKSSPSTVDEEPKGKKRSVARRNPQRDEVGGF</sequence>
<evidence type="ECO:0000259" key="2">
    <source>
        <dbReference type="SMART" id="SM00382"/>
    </source>
</evidence>
<dbReference type="EMBL" id="CP071182">
    <property type="protein sequence ID" value="QSO48593.1"/>
    <property type="molecule type" value="Genomic_DNA"/>
</dbReference>
<dbReference type="InterPro" id="IPR027417">
    <property type="entry name" value="P-loop_NTPase"/>
</dbReference>
<proteinExistence type="predicted"/>
<evidence type="ECO:0000256" key="1">
    <source>
        <dbReference type="SAM" id="MobiDB-lite"/>
    </source>
</evidence>
<dbReference type="InterPro" id="IPR049945">
    <property type="entry name" value="AAA_22"/>
</dbReference>
<dbReference type="Proteomes" id="UP000663505">
    <property type="component" value="Chromosome"/>
</dbReference>
<keyword evidence="3" id="KW-0067">ATP-binding</keyword>
<dbReference type="Gene3D" id="3.40.50.300">
    <property type="entry name" value="P-loop containing nucleotide triphosphate hydrolases"/>
    <property type="match status" value="1"/>
</dbReference>
<dbReference type="GO" id="GO:0016887">
    <property type="term" value="F:ATP hydrolysis activity"/>
    <property type="evidence" value="ECO:0007669"/>
    <property type="project" value="InterPro"/>
</dbReference>
<keyword evidence="3" id="KW-0547">Nucleotide-binding</keyword>
<accession>A0A9X7W3F4</accession>
<reference evidence="3 4" key="1">
    <citation type="submission" date="2021-02" db="EMBL/GenBank/DDBJ databases">
        <title>Alicyclobacillus curvatus sp. nov. and Alicyclobacillus mengziensis sp. nov., two acidophilic bacteria isolated from acid mine drainage.</title>
        <authorList>
            <person name="Huang Y."/>
        </authorList>
    </citation>
    <scope>NUCLEOTIDE SEQUENCE [LARGE SCALE GENOMIC DNA]</scope>
    <source>
        <strain evidence="3 4">S30H14</strain>
    </source>
</reference>
<dbReference type="AlphaFoldDB" id="A0A9X7W3F4"/>
<protein>
    <submittedName>
        <fullName evidence="3">ATP-binding protein</fullName>
    </submittedName>
</protein>
<name>A0A9X7W3F4_9BACL</name>
<dbReference type="KEGG" id="afx:JZ786_06335"/>
<dbReference type="Pfam" id="PF13401">
    <property type="entry name" value="AAA_22"/>
    <property type="match status" value="1"/>
</dbReference>
<dbReference type="GO" id="GO:0005524">
    <property type="term" value="F:ATP binding"/>
    <property type="evidence" value="ECO:0007669"/>
    <property type="project" value="UniProtKB-KW"/>
</dbReference>
<organism evidence="3 4">
    <name type="scientific">Alicyclobacillus mengziensis</name>
    <dbReference type="NCBI Taxonomy" id="2931921"/>
    <lineage>
        <taxon>Bacteria</taxon>
        <taxon>Bacillati</taxon>
        <taxon>Bacillota</taxon>
        <taxon>Bacilli</taxon>
        <taxon>Bacillales</taxon>
        <taxon>Alicyclobacillaceae</taxon>
        <taxon>Alicyclobacillus</taxon>
    </lineage>
</organism>
<dbReference type="RefSeq" id="WP_206657924.1">
    <property type="nucleotide sequence ID" value="NZ_CP071182.1"/>
</dbReference>
<dbReference type="SMART" id="SM00382">
    <property type="entry name" value="AAA"/>
    <property type="match status" value="1"/>
</dbReference>